<keyword evidence="6" id="KW-0238">DNA-binding</keyword>
<evidence type="ECO:0000256" key="8">
    <source>
        <dbReference type="ARBA" id="ARBA00023204"/>
    </source>
</evidence>
<evidence type="ECO:0000256" key="4">
    <source>
        <dbReference type="ARBA" id="ARBA00022763"/>
    </source>
</evidence>
<dbReference type="EMBL" id="JAWDGP010004377">
    <property type="protein sequence ID" value="KAK3764832.1"/>
    <property type="molecule type" value="Genomic_DNA"/>
</dbReference>
<dbReference type="PROSITE" id="PS50162">
    <property type="entry name" value="RECA_2"/>
    <property type="match status" value="1"/>
</dbReference>
<dbReference type="GO" id="GO:0000400">
    <property type="term" value="F:four-way junction DNA binding"/>
    <property type="evidence" value="ECO:0007669"/>
    <property type="project" value="TreeGrafter"/>
</dbReference>
<dbReference type="InterPro" id="IPR048943">
    <property type="entry name" value="RAD51D_N"/>
</dbReference>
<evidence type="ECO:0000256" key="1">
    <source>
        <dbReference type="ARBA" id="ARBA00004123"/>
    </source>
</evidence>
<dbReference type="GO" id="GO:0003697">
    <property type="term" value="F:single-stranded DNA binding"/>
    <property type="evidence" value="ECO:0007669"/>
    <property type="project" value="TreeGrafter"/>
</dbReference>
<dbReference type="Proteomes" id="UP001283361">
    <property type="component" value="Unassembled WGS sequence"/>
</dbReference>
<evidence type="ECO:0000256" key="5">
    <source>
        <dbReference type="ARBA" id="ARBA00022840"/>
    </source>
</evidence>
<dbReference type="PANTHER" id="PTHR46457:SF1">
    <property type="entry name" value="DNA REPAIR PROTEIN RAD51 HOMOLOG 4"/>
    <property type="match status" value="1"/>
</dbReference>
<dbReference type="InterPro" id="IPR027417">
    <property type="entry name" value="P-loop_NTPase"/>
</dbReference>
<dbReference type="GO" id="GO:0042148">
    <property type="term" value="P:DNA strand invasion"/>
    <property type="evidence" value="ECO:0007669"/>
    <property type="project" value="TreeGrafter"/>
</dbReference>
<dbReference type="InterPro" id="IPR047323">
    <property type="entry name" value="Rad51D_C"/>
</dbReference>
<reference evidence="11" key="1">
    <citation type="journal article" date="2023" name="G3 (Bethesda)">
        <title>A reference genome for the long-term kleptoplast-retaining sea slug Elysia crispata morphotype clarki.</title>
        <authorList>
            <person name="Eastman K.E."/>
            <person name="Pendleton A.L."/>
            <person name="Shaikh M.A."/>
            <person name="Suttiyut T."/>
            <person name="Ogas R."/>
            <person name="Tomko P."/>
            <person name="Gavelis G."/>
            <person name="Widhalm J.R."/>
            <person name="Wisecaver J.H."/>
        </authorList>
    </citation>
    <scope>NUCLEOTIDE SEQUENCE</scope>
    <source>
        <strain evidence="11">ECLA1</strain>
    </source>
</reference>
<protein>
    <recommendedName>
        <fullName evidence="10">RecA family profile 1 domain-containing protein</fullName>
    </recommendedName>
</protein>
<dbReference type="GO" id="GO:0005524">
    <property type="term" value="F:ATP binding"/>
    <property type="evidence" value="ECO:0007669"/>
    <property type="project" value="UniProtKB-KW"/>
</dbReference>
<dbReference type="SUPFAM" id="SSF52540">
    <property type="entry name" value="P-loop containing nucleoside triphosphate hydrolases"/>
    <property type="match status" value="1"/>
</dbReference>
<dbReference type="PANTHER" id="PTHR46457">
    <property type="entry name" value="DNA REPAIR PROTEIN RAD51 HOMOLOG 4"/>
    <property type="match status" value="1"/>
</dbReference>
<keyword evidence="7" id="KW-0233">DNA recombination</keyword>
<sequence>MALRLGMCKALTVEVLTKLHTAGIVSAAEFVSRDLESLSKELHIPYKDLCSIQRVSLAENSAYPVSALALYQNALSSLAILSTGSDVLDQLLDGGLYTGEVTELAGDTVSGKTRICHWCAASTVKEGCNSVLYIDICKSFTVGILMDTMSEEAPDPQVIQSRLSRVKFLQVFDLFQLFSALEEVELCLSQQEQTPSDWKSLKLVVIENLPLLIYPNMTSSAPYNQGTLSRLGIKLKQLADSLSIAILVTNHLVGFYGQDKSDQRKAALGKVWSQVPHTRVILNRRSCGLSNFPSSSEVEAKLVKSGRQQTPCSATFCLSNGGPVCQTSKT</sequence>
<accession>A0AAE0ZAF1</accession>
<evidence type="ECO:0000256" key="2">
    <source>
        <dbReference type="ARBA" id="ARBA00007095"/>
    </source>
</evidence>
<name>A0AAE0ZAF1_9GAST</name>
<dbReference type="GO" id="GO:0000724">
    <property type="term" value="P:double-strand break repair via homologous recombination"/>
    <property type="evidence" value="ECO:0007669"/>
    <property type="project" value="TreeGrafter"/>
</dbReference>
<dbReference type="Pfam" id="PF21794">
    <property type="entry name" value="RAD51D_N"/>
    <property type="match status" value="1"/>
</dbReference>
<dbReference type="GO" id="GO:0000723">
    <property type="term" value="P:telomere maintenance"/>
    <property type="evidence" value="ECO:0007669"/>
    <property type="project" value="TreeGrafter"/>
</dbReference>
<comment type="caution">
    <text evidence="11">The sequence shown here is derived from an EMBL/GenBank/DDBJ whole genome shotgun (WGS) entry which is preliminary data.</text>
</comment>
<gene>
    <name evidence="11" type="ORF">RRG08_041251</name>
</gene>
<keyword evidence="3" id="KW-0547">Nucleotide-binding</keyword>
<dbReference type="GO" id="GO:0007131">
    <property type="term" value="P:reciprocal meiotic recombination"/>
    <property type="evidence" value="ECO:0007669"/>
    <property type="project" value="TreeGrafter"/>
</dbReference>
<organism evidence="11 12">
    <name type="scientific">Elysia crispata</name>
    <name type="common">lettuce slug</name>
    <dbReference type="NCBI Taxonomy" id="231223"/>
    <lineage>
        <taxon>Eukaryota</taxon>
        <taxon>Metazoa</taxon>
        <taxon>Spiralia</taxon>
        <taxon>Lophotrochozoa</taxon>
        <taxon>Mollusca</taxon>
        <taxon>Gastropoda</taxon>
        <taxon>Heterobranchia</taxon>
        <taxon>Euthyneura</taxon>
        <taxon>Panpulmonata</taxon>
        <taxon>Sacoglossa</taxon>
        <taxon>Placobranchoidea</taxon>
        <taxon>Plakobranchidae</taxon>
        <taxon>Elysia</taxon>
    </lineage>
</organism>
<dbReference type="InterPro" id="IPR013632">
    <property type="entry name" value="Rad51_C"/>
</dbReference>
<evidence type="ECO:0000313" key="11">
    <source>
        <dbReference type="EMBL" id="KAK3764832.1"/>
    </source>
</evidence>
<evidence type="ECO:0000256" key="6">
    <source>
        <dbReference type="ARBA" id="ARBA00023125"/>
    </source>
</evidence>
<keyword evidence="5" id="KW-0067">ATP-binding</keyword>
<evidence type="ECO:0000256" key="3">
    <source>
        <dbReference type="ARBA" id="ARBA00022741"/>
    </source>
</evidence>
<dbReference type="InterPro" id="IPR051988">
    <property type="entry name" value="HRR_RAD51_Paralog"/>
</dbReference>
<evidence type="ECO:0000259" key="10">
    <source>
        <dbReference type="PROSITE" id="PS50162"/>
    </source>
</evidence>
<keyword evidence="12" id="KW-1185">Reference proteome</keyword>
<dbReference type="AlphaFoldDB" id="A0AAE0ZAF1"/>
<dbReference type="GO" id="GO:0140664">
    <property type="term" value="F:ATP-dependent DNA damage sensor activity"/>
    <property type="evidence" value="ECO:0007669"/>
    <property type="project" value="InterPro"/>
</dbReference>
<dbReference type="GO" id="GO:0005657">
    <property type="term" value="C:replication fork"/>
    <property type="evidence" value="ECO:0007669"/>
    <property type="project" value="TreeGrafter"/>
</dbReference>
<evidence type="ECO:0000256" key="9">
    <source>
        <dbReference type="ARBA" id="ARBA00023242"/>
    </source>
</evidence>
<keyword evidence="4" id="KW-0227">DNA damage</keyword>
<proteinExistence type="inferred from homology"/>
<dbReference type="GO" id="GO:0005815">
    <property type="term" value="C:microtubule organizing center"/>
    <property type="evidence" value="ECO:0007669"/>
    <property type="project" value="TreeGrafter"/>
</dbReference>
<dbReference type="Gene3D" id="3.40.50.300">
    <property type="entry name" value="P-loop containing nucleotide triphosphate hydrolases"/>
    <property type="match status" value="1"/>
</dbReference>
<feature type="domain" description="RecA family profile 1" evidence="10">
    <location>
        <begin position="77"/>
        <end position="252"/>
    </location>
</feature>
<dbReference type="GO" id="GO:0033063">
    <property type="term" value="C:Rad51B-Rad51C-Rad51D-XRCC2 complex"/>
    <property type="evidence" value="ECO:0007669"/>
    <property type="project" value="TreeGrafter"/>
</dbReference>
<evidence type="ECO:0000313" key="12">
    <source>
        <dbReference type="Proteomes" id="UP001283361"/>
    </source>
</evidence>
<keyword evidence="9" id="KW-0539">Nucleus</keyword>
<dbReference type="Pfam" id="PF08423">
    <property type="entry name" value="Rad51"/>
    <property type="match status" value="1"/>
</dbReference>
<dbReference type="CDD" id="cd19489">
    <property type="entry name" value="Rad51D"/>
    <property type="match status" value="1"/>
</dbReference>
<comment type="similarity">
    <text evidence="2">Belongs to the RecA family. RAD51 subfamily.</text>
</comment>
<comment type="subcellular location">
    <subcellularLocation>
        <location evidence="1">Nucleus</location>
    </subcellularLocation>
</comment>
<evidence type="ECO:0000256" key="7">
    <source>
        <dbReference type="ARBA" id="ARBA00023172"/>
    </source>
</evidence>
<keyword evidence="8" id="KW-0234">DNA repair</keyword>
<dbReference type="InterPro" id="IPR020588">
    <property type="entry name" value="RecA_ATP-bd"/>
</dbReference>